<comment type="caution">
    <text evidence="9">The sequence shown here is derived from an EMBL/GenBank/DDBJ whole genome shotgun (WGS) entry which is preliminary data.</text>
</comment>
<feature type="transmembrane region" description="Helical" evidence="8">
    <location>
        <begin position="270"/>
        <end position="290"/>
    </location>
</feature>
<comment type="similarity">
    <text evidence="3 8">Belongs to the PIGW family.</text>
</comment>
<evidence type="ECO:0000313" key="9">
    <source>
        <dbReference type="EMBL" id="EIW79576.1"/>
    </source>
</evidence>
<dbReference type="UniPathway" id="UPA00196"/>
<feature type="transmembrane region" description="Helical" evidence="8">
    <location>
        <begin position="171"/>
        <end position="194"/>
    </location>
</feature>
<keyword evidence="8" id="KW-0012">Acyltransferase</keyword>
<protein>
    <recommendedName>
        <fullName evidence="8">GPI-anchored wall transfer protein</fullName>
        <ecNumber evidence="8">2.3.-.-</ecNumber>
    </recommendedName>
</protein>
<gene>
    <name evidence="9" type="ORF">CONPUDRAFT_106163</name>
</gene>
<comment type="subcellular location">
    <subcellularLocation>
        <location evidence="8">Endoplasmic reticulum membrane</location>
        <topology evidence="8">Multi-pass membrane protein</topology>
    </subcellularLocation>
    <subcellularLocation>
        <location evidence="1">Membrane</location>
        <topology evidence="1">Multi-pass membrane protein</topology>
    </subcellularLocation>
</comment>
<feature type="transmembrane region" description="Helical" evidence="8">
    <location>
        <begin position="53"/>
        <end position="71"/>
    </location>
</feature>
<feature type="transmembrane region" description="Helical" evidence="8">
    <location>
        <begin position="369"/>
        <end position="387"/>
    </location>
</feature>
<evidence type="ECO:0000313" key="10">
    <source>
        <dbReference type="Proteomes" id="UP000053558"/>
    </source>
</evidence>
<organism evidence="9 10">
    <name type="scientific">Coniophora puteana (strain RWD-64-598)</name>
    <name type="common">Brown rot fungus</name>
    <dbReference type="NCBI Taxonomy" id="741705"/>
    <lineage>
        <taxon>Eukaryota</taxon>
        <taxon>Fungi</taxon>
        <taxon>Dikarya</taxon>
        <taxon>Basidiomycota</taxon>
        <taxon>Agaricomycotina</taxon>
        <taxon>Agaricomycetes</taxon>
        <taxon>Agaricomycetidae</taxon>
        <taxon>Boletales</taxon>
        <taxon>Coniophorineae</taxon>
        <taxon>Coniophoraceae</taxon>
        <taxon>Coniophora</taxon>
    </lineage>
</organism>
<feature type="transmembrane region" description="Helical" evidence="8">
    <location>
        <begin position="491"/>
        <end position="510"/>
    </location>
</feature>
<feature type="transmembrane region" description="Helical" evidence="8">
    <location>
        <begin position="77"/>
        <end position="96"/>
    </location>
</feature>
<dbReference type="InterPro" id="IPR009447">
    <property type="entry name" value="PIGW/GWT1"/>
</dbReference>
<dbReference type="GO" id="GO:0072659">
    <property type="term" value="P:protein localization to plasma membrane"/>
    <property type="evidence" value="ECO:0007669"/>
    <property type="project" value="TreeGrafter"/>
</dbReference>
<accession>A0A5M3MKI3</accession>
<evidence type="ECO:0000256" key="3">
    <source>
        <dbReference type="ARBA" id="ARBA00007559"/>
    </source>
</evidence>
<dbReference type="GO" id="GO:0005789">
    <property type="term" value="C:endoplasmic reticulum membrane"/>
    <property type="evidence" value="ECO:0007669"/>
    <property type="project" value="UniProtKB-SubCell"/>
</dbReference>
<dbReference type="Proteomes" id="UP000053558">
    <property type="component" value="Unassembled WGS sequence"/>
</dbReference>
<reference evidence="10" key="1">
    <citation type="journal article" date="2012" name="Science">
        <title>The Paleozoic origin of enzymatic lignin decomposition reconstructed from 31 fungal genomes.</title>
        <authorList>
            <person name="Floudas D."/>
            <person name="Binder M."/>
            <person name="Riley R."/>
            <person name="Barry K."/>
            <person name="Blanchette R.A."/>
            <person name="Henrissat B."/>
            <person name="Martinez A.T."/>
            <person name="Otillar R."/>
            <person name="Spatafora J.W."/>
            <person name="Yadav J.S."/>
            <person name="Aerts A."/>
            <person name="Benoit I."/>
            <person name="Boyd A."/>
            <person name="Carlson A."/>
            <person name="Copeland A."/>
            <person name="Coutinho P.M."/>
            <person name="de Vries R.P."/>
            <person name="Ferreira P."/>
            <person name="Findley K."/>
            <person name="Foster B."/>
            <person name="Gaskell J."/>
            <person name="Glotzer D."/>
            <person name="Gorecki P."/>
            <person name="Heitman J."/>
            <person name="Hesse C."/>
            <person name="Hori C."/>
            <person name="Igarashi K."/>
            <person name="Jurgens J.A."/>
            <person name="Kallen N."/>
            <person name="Kersten P."/>
            <person name="Kohler A."/>
            <person name="Kuees U."/>
            <person name="Kumar T.K.A."/>
            <person name="Kuo A."/>
            <person name="LaButti K."/>
            <person name="Larrondo L.F."/>
            <person name="Lindquist E."/>
            <person name="Ling A."/>
            <person name="Lombard V."/>
            <person name="Lucas S."/>
            <person name="Lundell T."/>
            <person name="Martin R."/>
            <person name="McLaughlin D.J."/>
            <person name="Morgenstern I."/>
            <person name="Morin E."/>
            <person name="Murat C."/>
            <person name="Nagy L.G."/>
            <person name="Nolan M."/>
            <person name="Ohm R.A."/>
            <person name="Patyshakuliyeva A."/>
            <person name="Rokas A."/>
            <person name="Ruiz-Duenas F.J."/>
            <person name="Sabat G."/>
            <person name="Salamov A."/>
            <person name="Samejima M."/>
            <person name="Schmutz J."/>
            <person name="Slot J.C."/>
            <person name="St John F."/>
            <person name="Stenlid J."/>
            <person name="Sun H."/>
            <person name="Sun S."/>
            <person name="Syed K."/>
            <person name="Tsang A."/>
            <person name="Wiebenga A."/>
            <person name="Young D."/>
            <person name="Pisabarro A."/>
            <person name="Eastwood D.C."/>
            <person name="Martin F."/>
            <person name="Cullen D."/>
            <person name="Grigoriev I.V."/>
            <person name="Hibbett D.S."/>
        </authorList>
    </citation>
    <scope>NUCLEOTIDE SEQUENCE [LARGE SCALE GENOMIC DNA]</scope>
    <source>
        <strain evidence="10">RWD-64-598 SS2</strain>
    </source>
</reference>
<evidence type="ECO:0000256" key="5">
    <source>
        <dbReference type="ARBA" id="ARBA00022692"/>
    </source>
</evidence>
<name>A0A5M3MKI3_CONPW</name>
<sequence length="516" mass="55715">MSSDYKSSKEAFVSGMTGSSVVHVNLVSAVALCSIALHSAIRTRFRWAKSLPFVVEWTLLVLPLLLSMTTFATSPSILSLALLAPTLAVISTISSLHSGASLPSKEAQASSSSKQSFSETISAPFEVAHLRQLPAITTYRAHMMLMTALAILAVDFPIFPRALAKCETYGVSLMDLGVGSFVFSQGVVSAIRIVKDPTSLKGNPIPKLKAASRKVAPIIALGLVRVALVKSTEYPEHVTEYGVHWNFFITMALLPFLEILLHYPVIHVPVAVLGLLLAVGQEYFLSAMELSDYVLDAPRTNIIAANKEGLASLLGYLAIHIMGLSLGTVILPPQPSYFRKQQEALVHDSKRPVVDLSAPRQNSKTITELVAYSAIWWALLAIVTLGLDVSRRMANLPYVLWITAFNTSFILGYYLLDLYFFPAHTSKVKDPTDPTGKTVLREKLSAEGALGGAPALFEAINKNGMAVFLLANVATGVVNLSLQTMYASDSVAMGVLSVYSIGVCGVAWVFRGKKLL</sequence>
<dbReference type="EMBL" id="JH711580">
    <property type="protein sequence ID" value="EIW79576.1"/>
    <property type="molecule type" value="Genomic_DNA"/>
</dbReference>
<feature type="transmembrane region" description="Helical" evidence="8">
    <location>
        <begin position="141"/>
        <end position="159"/>
    </location>
</feature>
<comment type="function">
    <text evidence="8">A acetyltransferase, which acetylates the inositol ring of phosphatidylinositol during biosynthesis of GPI-anchor.</text>
</comment>
<keyword evidence="8" id="KW-0808">Transferase</keyword>
<comment type="pathway">
    <text evidence="2 8">Glycolipid biosynthesis; glycosylphosphatidylinositol-anchor biosynthesis.</text>
</comment>
<dbReference type="GO" id="GO:0032216">
    <property type="term" value="F:glucosaminyl-phosphatidylinositol O-acyltransferase activity"/>
    <property type="evidence" value="ECO:0007669"/>
    <property type="project" value="TreeGrafter"/>
</dbReference>
<dbReference type="OrthoDB" id="15270at2759"/>
<dbReference type="EC" id="2.3.-.-" evidence="8"/>
<keyword evidence="10" id="KW-1185">Reference proteome</keyword>
<evidence type="ECO:0000256" key="4">
    <source>
        <dbReference type="ARBA" id="ARBA00022502"/>
    </source>
</evidence>
<dbReference type="PIRSF" id="PIRSF017321">
    <property type="entry name" value="GWT1"/>
    <property type="match status" value="1"/>
</dbReference>
<feature type="transmembrane region" description="Helical" evidence="8">
    <location>
        <begin position="399"/>
        <end position="421"/>
    </location>
</feature>
<dbReference type="GO" id="GO:0006506">
    <property type="term" value="P:GPI anchor biosynthetic process"/>
    <property type="evidence" value="ECO:0007669"/>
    <property type="project" value="UniProtKB-UniPathway"/>
</dbReference>
<dbReference type="GeneID" id="19198573"/>
<evidence type="ECO:0000256" key="2">
    <source>
        <dbReference type="ARBA" id="ARBA00004687"/>
    </source>
</evidence>
<keyword evidence="8" id="KW-0256">Endoplasmic reticulum</keyword>
<dbReference type="Pfam" id="PF06423">
    <property type="entry name" value="GWT1"/>
    <property type="match status" value="1"/>
</dbReference>
<feature type="transmembrane region" description="Helical" evidence="8">
    <location>
        <begin position="20"/>
        <end position="41"/>
    </location>
</feature>
<dbReference type="PANTHER" id="PTHR20661:SF0">
    <property type="entry name" value="PHOSPHATIDYLINOSITOL-GLYCAN BIOSYNTHESIS CLASS W PROTEIN"/>
    <property type="match status" value="1"/>
</dbReference>
<keyword evidence="4 8" id="KW-0337">GPI-anchor biosynthesis</keyword>
<evidence type="ECO:0000256" key="6">
    <source>
        <dbReference type="ARBA" id="ARBA00022989"/>
    </source>
</evidence>
<evidence type="ECO:0000256" key="1">
    <source>
        <dbReference type="ARBA" id="ARBA00004141"/>
    </source>
</evidence>
<keyword evidence="7 8" id="KW-0472">Membrane</keyword>
<keyword evidence="6 8" id="KW-1133">Transmembrane helix</keyword>
<feature type="transmembrane region" description="Helical" evidence="8">
    <location>
        <begin position="310"/>
        <end position="331"/>
    </location>
</feature>
<feature type="transmembrane region" description="Helical" evidence="8">
    <location>
        <begin position="243"/>
        <end position="263"/>
    </location>
</feature>
<dbReference type="KEGG" id="cput:CONPUDRAFT_106163"/>
<dbReference type="PANTHER" id="PTHR20661">
    <property type="entry name" value="PHOSPHATIDYLINOSITOL-GLYCAN BIOSYNTHESIS CLASS W PROTEIN"/>
    <property type="match status" value="1"/>
</dbReference>
<evidence type="ECO:0000256" key="7">
    <source>
        <dbReference type="ARBA" id="ARBA00023136"/>
    </source>
</evidence>
<keyword evidence="5 8" id="KW-0812">Transmembrane</keyword>
<dbReference type="AlphaFoldDB" id="A0A5M3MKI3"/>
<dbReference type="OMA" id="GLYVMQP"/>
<dbReference type="RefSeq" id="XP_007769966.1">
    <property type="nucleotide sequence ID" value="XM_007771776.1"/>
</dbReference>
<proteinExistence type="inferred from homology"/>
<evidence type="ECO:0000256" key="8">
    <source>
        <dbReference type="RuleBase" id="RU280819"/>
    </source>
</evidence>